<feature type="region of interest" description="Disordered" evidence="1">
    <location>
        <begin position="515"/>
        <end position="596"/>
    </location>
</feature>
<protein>
    <submittedName>
        <fullName evidence="2">Uncharacterized protein</fullName>
    </submittedName>
</protein>
<feature type="region of interest" description="Disordered" evidence="1">
    <location>
        <begin position="283"/>
        <end position="318"/>
    </location>
</feature>
<sequence length="630" mass="71399">MPQPHQWAYSERRPLVFPDLSRLTSLYMGWTFTKGRPPYVHIDTSSTQLSWRWAVCSRMALSTEELFLRVLAQTTQRSKMRRTIQDDCKSLLKSSVQKMLVDDLLRDQNMRLSLQYPLLELKLAGLACKTRKAGFFAEETRSIDVILKTEWALEPPDRGPMAPGGGLGPPGFGGPAYGPGGPPYGPGGGGWDFNNNRDPRALGGDTVRPGHPNARPTTQTQPGIPHVQSQAAPVRPVSATSSREPRLVFVREGGKGKTIRPIEESSHRVFLWDERGGSKVYAENRRPASVRRSKVHDGFRASAAPAASASGLPPPPPPGGMYGTFPYAWSQPLMGGTSAYVQPQPPPPEPVYFAGSGFPPRPTNDNVQVLARDMTVEQERQIIDELFAEWEDGVHNKGEKLNAETQAYKKEEQRPSTYKQNAVVRMGTTRRLMMEVEREAQKKETLEKKLRHAHTLEPGYSFANEPGDRRRTAYATRPRRRRRPVSINLRGSQEGDSDIEREAYFEDFYRRYDRYPDGTVPEQSERRREERRRDYFQTPMRGHHVNLSEPSGRHDSTRAVASEVPSEMMERERARRPPHSHVVITTRPERTARGRDMRIVETRSPRLRVYTSDSESWAEVEEATIYSSDD</sequence>
<feature type="region of interest" description="Disordered" evidence="1">
    <location>
        <begin position="154"/>
        <end position="240"/>
    </location>
</feature>
<dbReference type="OrthoDB" id="5245501at2759"/>
<feature type="compositionally biased region" description="Low complexity" evidence="1">
    <location>
        <begin position="301"/>
        <end position="311"/>
    </location>
</feature>
<feature type="compositionally biased region" description="Gly residues" evidence="1">
    <location>
        <begin position="162"/>
        <end position="179"/>
    </location>
</feature>
<evidence type="ECO:0000313" key="3">
    <source>
        <dbReference type="Proteomes" id="UP001149163"/>
    </source>
</evidence>
<keyword evidence="3" id="KW-1185">Reference proteome</keyword>
<dbReference type="EMBL" id="JAPQKN010000007">
    <property type="protein sequence ID" value="KAJ5152914.1"/>
    <property type="molecule type" value="Genomic_DNA"/>
</dbReference>
<evidence type="ECO:0000256" key="1">
    <source>
        <dbReference type="SAM" id="MobiDB-lite"/>
    </source>
</evidence>
<dbReference type="AlphaFoldDB" id="A0A9W9HQ98"/>
<comment type="caution">
    <text evidence="2">The sequence shown here is derived from an EMBL/GenBank/DDBJ whole genome shotgun (WGS) entry which is preliminary data.</text>
</comment>
<accession>A0A9W9HQ98</accession>
<feature type="compositionally biased region" description="Basic and acidic residues" evidence="1">
    <location>
        <begin position="587"/>
        <end position="596"/>
    </location>
</feature>
<name>A0A9W9HQ98_9EURO</name>
<reference evidence="2" key="1">
    <citation type="submission" date="2022-11" db="EMBL/GenBank/DDBJ databases">
        <authorList>
            <person name="Petersen C."/>
        </authorList>
    </citation>
    <scope>NUCLEOTIDE SEQUENCE</scope>
    <source>
        <strain evidence="2">IBT 26290</strain>
    </source>
</reference>
<evidence type="ECO:0000313" key="2">
    <source>
        <dbReference type="EMBL" id="KAJ5152914.1"/>
    </source>
</evidence>
<dbReference type="RefSeq" id="XP_056539222.1">
    <property type="nucleotide sequence ID" value="XM_056691516.1"/>
</dbReference>
<dbReference type="Proteomes" id="UP001149163">
    <property type="component" value="Unassembled WGS sequence"/>
</dbReference>
<feature type="compositionally biased region" description="Basic and acidic residues" evidence="1">
    <location>
        <begin position="523"/>
        <end position="535"/>
    </location>
</feature>
<organism evidence="2 3">
    <name type="scientific">Penicillium canariense</name>
    <dbReference type="NCBI Taxonomy" id="189055"/>
    <lineage>
        <taxon>Eukaryota</taxon>
        <taxon>Fungi</taxon>
        <taxon>Dikarya</taxon>
        <taxon>Ascomycota</taxon>
        <taxon>Pezizomycotina</taxon>
        <taxon>Eurotiomycetes</taxon>
        <taxon>Eurotiomycetidae</taxon>
        <taxon>Eurotiales</taxon>
        <taxon>Aspergillaceae</taxon>
        <taxon>Penicillium</taxon>
    </lineage>
</organism>
<reference evidence="2" key="2">
    <citation type="journal article" date="2023" name="IMA Fungus">
        <title>Comparative genomic study of the Penicillium genus elucidates a diverse pangenome and 15 lateral gene transfer events.</title>
        <authorList>
            <person name="Petersen C."/>
            <person name="Sorensen T."/>
            <person name="Nielsen M.R."/>
            <person name="Sondergaard T.E."/>
            <person name="Sorensen J.L."/>
            <person name="Fitzpatrick D.A."/>
            <person name="Frisvad J.C."/>
            <person name="Nielsen K.L."/>
        </authorList>
    </citation>
    <scope>NUCLEOTIDE SEQUENCE</scope>
    <source>
        <strain evidence="2">IBT 26290</strain>
    </source>
</reference>
<dbReference type="GeneID" id="81430692"/>
<feature type="region of interest" description="Disordered" evidence="1">
    <location>
        <begin position="458"/>
        <end position="483"/>
    </location>
</feature>
<proteinExistence type="predicted"/>
<gene>
    <name evidence="2" type="ORF">N7482_009392</name>
</gene>
<feature type="compositionally biased region" description="Polar residues" evidence="1">
    <location>
        <begin position="215"/>
        <end position="231"/>
    </location>
</feature>